<dbReference type="EMBL" id="VSWD01000009">
    <property type="protein sequence ID" value="KAK3094159.1"/>
    <property type="molecule type" value="Genomic_DNA"/>
</dbReference>
<organism evidence="1 2">
    <name type="scientific">Pinctada imbricata</name>
    <name type="common">Atlantic pearl-oyster</name>
    <name type="synonym">Pinctada martensii</name>
    <dbReference type="NCBI Taxonomy" id="66713"/>
    <lineage>
        <taxon>Eukaryota</taxon>
        <taxon>Metazoa</taxon>
        <taxon>Spiralia</taxon>
        <taxon>Lophotrochozoa</taxon>
        <taxon>Mollusca</taxon>
        <taxon>Bivalvia</taxon>
        <taxon>Autobranchia</taxon>
        <taxon>Pteriomorphia</taxon>
        <taxon>Pterioida</taxon>
        <taxon>Pterioidea</taxon>
        <taxon>Pteriidae</taxon>
        <taxon>Pinctada</taxon>
    </lineage>
</organism>
<name>A0AA88XY21_PINIB</name>
<dbReference type="AlphaFoldDB" id="A0AA88XY21"/>
<dbReference type="Proteomes" id="UP001186944">
    <property type="component" value="Unassembled WGS sequence"/>
</dbReference>
<gene>
    <name evidence="1" type="ORF">FSP39_024829</name>
</gene>
<evidence type="ECO:0008006" key="3">
    <source>
        <dbReference type="Google" id="ProtNLM"/>
    </source>
</evidence>
<proteinExistence type="predicted"/>
<accession>A0AA88XY21</accession>
<comment type="caution">
    <text evidence="1">The sequence shown here is derived from an EMBL/GenBank/DDBJ whole genome shotgun (WGS) entry which is preliminary data.</text>
</comment>
<reference evidence="1" key="1">
    <citation type="submission" date="2019-08" db="EMBL/GenBank/DDBJ databases">
        <title>The improved chromosome-level genome for the pearl oyster Pinctada fucata martensii using PacBio sequencing and Hi-C.</title>
        <authorList>
            <person name="Zheng Z."/>
        </authorList>
    </citation>
    <scope>NUCLEOTIDE SEQUENCE</scope>
    <source>
        <strain evidence="1">ZZ-2019</strain>
        <tissue evidence="1">Adductor muscle</tissue>
    </source>
</reference>
<keyword evidence="2" id="KW-1185">Reference proteome</keyword>
<protein>
    <recommendedName>
        <fullName evidence="3">Mab-21-like nucleotidyltransferase domain-containing protein</fullName>
    </recommendedName>
</protein>
<evidence type="ECO:0000313" key="2">
    <source>
        <dbReference type="Proteomes" id="UP001186944"/>
    </source>
</evidence>
<dbReference type="PANTHER" id="PTHR10656">
    <property type="entry name" value="CELL FATE DETERMINING PROTEIN MAB21-RELATED"/>
    <property type="match status" value="1"/>
</dbReference>
<evidence type="ECO:0000313" key="1">
    <source>
        <dbReference type="EMBL" id="KAK3094159.1"/>
    </source>
</evidence>
<sequence>MEEEIKSCSEVVFEILCNVVGNEDVICLNRLSIDLSLVRYTSNDVQFDREAVVKKVKDFLFVTGTITHQEWLRFMEDRQRTLEIYANFTKAIPSGSRVEGFNFQSSDYDVMVCLKIVNVVHKPIEVNSVSSIELQRVNNYTKPGFVRLKLPHGPGVLGDLFTWCDGAHFLSSAKLTKVLLEKAHGDNLPFMQHGPCLSTPDESMDEAIVLSSDTWPHEAVGCVHRLVKSGWPSTDIIAKMVEDGCLFVPIGCKTSPYEGIEWRMSFSLAEKRLVRSMNHVQFLTYGLLKLFLKETVEQNAEG</sequence>
<dbReference type="PANTHER" id="PTHR10656:SF69">
    <property type="entry name" value="MAB-21-LIKE HHH_H2TH-LIKE DOMAIN-CONTAINING PROTEIN"/>
    <property type="match status" value="1"/>
</dbReference>